<protein>
    <submittedName>
        <fullName evidence="2">Uncharacterized protein</fullName>
    </submittedName>
</protein>
<sequence length="489" mass="52596">MWDRTPTEPAGHLSYQDILELKAIQRTLPRAQQLPDMYTGKPAHHFLQHVPIGLLPLTDQSSPSISPLSTPHSTPVSTPDGSPTNHSPPNHSPPLCDSPHHGPWHAYAPSTTSPLAASALAAAFASKPEKPTFPNKPIPSNLGPKFVPPTTPPVTVTCDTPTSPLSPTTPQLHHPIHIPPPICDNTPTTCTPSTPTEAVNSPFLLGSNDDLSSSSSSSYASDSEHESSGYTGGSPLSRTTSMTSVSTLGSDKAGIGSAYAEPDEPGFFLIPPSKRACQLHDSKHSYFGDDMPSFAAKDPRLRAVASPVLAPPSPLNLDGRPSSPALETDLAKSMRERLERVSVPSPLILDGPRRAPLEEDLAKAMQERLERVELERQWELSASEAEVLKPADHPDVLDDAEPFSRTSSKPVSERSSSSASREPSRERAGAETDREEIERFRRQRLGKKWTPPSSRGPSRDASRAPSTERNSNVVEINGVVLQIDLDGGD</sequence>
<feature type="compositionally biased region" description="Low complexity" evidence="1">
    <location>
        <begin position="186"/>
        <end position="196"/>
    </location>
</feature>
<dbReference type="EMBL" id="JADNRY010000011">
    <property type="protein sequence ID" value="KAF9074866.1"/>
    <property type="molecule type" value="Genomic_DNA"/>
</dbReference>
<dbReference type="AlphaFoldDB" id="A0A9P5UD72"/>
<reference evidence="2" key="1">
    <citation type="submission" date="2020-11" db="EMBL/GenBank/DDBJ databases">
        <authorList>
            <consortium name="DOE Joint Genome Institute"/>
            <person name="Ahrendt S."/>
            <person name="Riley R."/>
            <person name="Andreopoulos W."/>
            <person name="Labutti K."/>
            <person name="Pangilinan J."/>
            <person name="Ruiz-Duenas F.J."/>
            <person name="Barrasa J.M."/>
            <person name="Sanchez-Garcia M."/>
            <person name="Camarero S."/>
            <person name="Miyauchi S."/>
            <person name="Serrano A."/>
            <person name="Linde D."/>
            <person name="Babiker R."/>
            <person name="Drula E."/>
            <person name="Ayuso-Fernandez I."/>
            <person name="Pacheco R."/>
            <person name="Padilla G."/>
            <person name="Ferreira P."/>
            <person name="Barriuso J."/>
            <person name="Kellner H."/>
            <person name="Castanera R."/>
            <person name="Alfaro M."/>
            <person name="Ramirez L."/>
            <person name="Pisabarro A.G."/>
            <person name="Kuo A."/>
            <person name="Tritt A."/>
            <person name="Lipzen A."/>
            <person name="He G."/>
            <person name="Yan M."/>
            <person name="Ng V."/>
            <person name="Cullen D."/>
            <person name="Martin F."/>
            <person name="Rosso M.-N."/>
            <person name="Henrissat B."/>
            <person name="Hibbett D."/>
            <person name="Martinez A.T."/>
            <person name="Grigoriev I.V."/>
        </authorList>
    </citation>
    <scope>NUCLEOTIDE SEQUENCE</scope>
    <source>
        <strain evidence="2">AH 40177</strain>
    </source>
</reference>
<evidence type="ECO:0000313" key="3">
    <source>
        <dbReference type="Proteomes" id="UP000772434"/>
    </source>
</evidence>
<organism evidence="2 3">
    <name type="scientific">Rhodocollybia butyracea</name>
    <dbReference type="NCBI Taxonomy" id="206335"/>
    <lineage>
        <taxon>Eukaryota</taxon>
        <taxon>Fungi</taxon>
        <taxon>Dikarya</taxon>
        <taxon>Basidiomycota</taxon>
        <taxon>Agaricomycotina</taxon>
        <taxon>Agaricomycetes</taxon>
        <taxon>Agaricomycetidae</taxon>
        <taxon>Agaricales</taxon>
        <taxon>Marasmiineae</taxon>
        <taxon>Omphalotaceae</taxon>
        <taxon>Rhodocollybia</taxon>
    </lineage>
</organism>
<feature type="compositionally biased region" description="Basic and acidic residues" evidence="1">
    <location>
        <begin position="422"/>
        <end position="440"/>
    </location>
</feature>
<keyword evidence="3" id="KW-1185">Reference proteome</keyword>
<evidence type="ECO:0000256" key="1">
    <source>
        <dbReference type="SAM" id="MobiDB-lite"/>
    </source>
</evidence>
<feature type="compositionally biased region" description="Low complexity" evidence="1">
    <location>
        <begin position="404"/>
        <end position="421"/>
    </location>
</feature>
<feature type="compositionally biased region" description="Polar residues" evidence="1">
    <location>
        <begin position="464"/>
        <end position="474"/>
    </location>
</feature>
<feature type="compositionally biased region" description="Polar residues" evidence="1">
    <location>
        <begin position="234"/>
        <end position="248"/>
    </location>
</feature>
<dbReference type="OrthoDB" id="2802795at2759"/>
<feature type="compositionally biased region" description="Low complexity" evidence="1">
    <location>
        <begin position="207"/>
        <end position="221"/>
    </location>
</feature>
<feature type="region of interest" description="Disordered" evidence="1">
    <location>
        <begin position="184"/>
        <end position="248"/>
    </location>
</feature>
<proteinExistence type="predicted"/>
<dbReference type="Proteomes" id="UP000772434">
    <property type="component" value="Unassembled WGS sequence"/>
</dbReference>
<name>A0A9P5UD72_9AGAR</name>
<feature type="region of interest" description="Disordered" evidence="1">
    <location>
        <begin position="61"/>
        <end position="109"/>
    </location>
</feature>
<feature type="compositionally biased region" description="Basic and acidic residues" evidence="1">
    <location>
        <begin position="386"/>
        <end position="396"/>
    </location>
</feature>
<feature type="region of interest" description="Disordered" evidence="1">
    <location>
        <begin position="383"/>
        <end position="478"/>
    </location>
</feature>
<accession>A0A9P5UD72</accession>
<comment type="caution">
    <text evidence="2">The sequence shown here is derived from an EMBL/GenBank/DDBJ whole genome shotgun (WGS) entry which is preliminary data.</text>
</comment>
<evidence type="ECO:0000313" key="2">
    <source>
        <dbReference type="EMBL" id="KAF9074866.1"/>
    </source>
</evidence>
<feature type="compositionally biased region" description="Polar residues" evidence="1">
    <location>
        <begin position="61"/>
        <end position="81"/>
    </location>
</feature>
<gene>
    <name evidence="2" type="ORF">BDP27DRAFT_1359111</name>
</gene>